<feature type="domain" description="Plastocyanin-like" evidence="6">
    <location>
        <begin position="185"/>
        <end position="294"/>
    </location>
</feature>
<dbReference type="GO" id="GO:0016491">
    <property type="term" value="F:oxidoreductase activity"/>
    <property type="evidence" value="ECO:0007669"/>
    <property type="project" value="UniProtKB-KW"/>
</dbReference>
<dbReference type="PANTHER" id="PTHR11709">
    <property type="entry name" value="MULTI-COPPER OXIDASE"/>
    <property type="match status" value="1"/>
</dbReference>
<evidence type="ECO:0000259" key="5">
    <source>
        <dbReference type="Pfam" id="PF07731"/>
    </source>
</evidence>
<evidence type="ECO:0000256" key="1">
    <source>
        <dbReference type="ARBA" id="ARBA00010609"/>
    </source>
</evidence>
<dbReference type="FunFam" id="2.60.40.420:FF:000031">
    <property type="entry name" value="Laccase-2 isoform A"/>
    <property type="match status" value="1"/>
</dbReference>
<dbReference type="PANTHER" id="PTHR11709:SF232">
    <property type="entry name" value="STRAW, ISOFORM G"/>
    <property type="match status" value="1"/>
</dbReference>
<dbReference type="AlphaFoldDB" id="A0A0C9RSW8"/>
<proteinExistence type="inferred from homology"/>
<reference evidence="7" key="1">
    <citation type="submission" date="2015-01" db="EMBL/GenBank/DDBJ databases">
        <title>Transcriptome Assembly of Fopius arisanus.</title>
        <authorList>
            <person name="Geib S."/>
        </authorList>
    </citation>
    <scope>NUCLEOTIDE SEQUENCE</scope>
</reference>
<feature type="domain" description="Plastocyanin-like" evidence="5">
    <location>
        <begin position="598"/>
        <end position="718"/>
    </location>
</feature>
<dbReference type="SUPFAM" id="SSF49503">
    <property type="entry name" value="Cupredoxins"/>
    <property type="match status" value="3"/>
</dbReference>
<organism evidence="7">
    <name type="scientific">Fopius arisanus</name>
    <dbReference type="NCBI Taxonomy" id="64838"/>
    <lineage>
        <taxon>Eukaryota</taxon>
        <taxon>Metazoa</taxon>
        <taxon>Ecdysozoa</taxon>
        <taxon>Arthropoda</taxon>
        <taxon>Hexapoda</taxon>
        <taxon>Insecta</taxon>
        <taxon>Pterygota</taxon>
        <taxon>Neoptera</taxon>
        <taxon>Endopterygota</taxon>
        <taxon>Hymenoptera</taxon>
        <taxon>Apocrita</taxon>
        <taxon>Ichneumonoidea</taxon>
        <taxon>Braconidae</taxon>
        <taxon>Opiinae</taxon>
        <taxon>Fopius</taxon>
    </lineage>
</organism>
<dbReference type="EMBL" id="GBYB01012016">
    <property type="protein sequence ID" value="JAG81783.1"/>
    <property type="molecule type" value="Transcribed_RNA"/>
</dbReference>
<dbReference type="InterPro" id="IPR001117">
    <property type="entry name" value="Cu-oxidase_2nd"/>
</dbReference>
<dbReference type="InterPro" id="IPR011706">
    <property type="entry name" value="Cu-oxidase_C"/>
</dbReference>
<dbReference type="EMBL" id="GBYB01010591">
    <property type="protein sequence ID" value="JAG80358.1"/>
    <property type="molecule type" value="Transcribed_RNA"/>
</dbReference>
<evidence type="ECO:0000313" key="9">
    <source>
        <dbReference type="EMBL" id="JAG81784.1"/>
    </source>
</evidence>
<evidence type="ECO:0000259" key="6">
    <source>
        <dbReference type="Pfam" id="PF07732"/>
    </source>
</evidence>
<dbReference type="InterPro" id="IPR033138">
    <property type="entry name" value="Cu_oxidase_CS"/>
</dbReference>
<dbReference type="PROSITE" id="PS00080">
    <property type="entry name" value="MULTICOPPER_OXIDASE2"/>
    <property type="match status" value="1"/>
</dbReference>
<dbReference type="GO" id="GO:0005886">
    <property type="term" value="C:plasma membrane"/>
    <property type="evidence" value="ECO:0007669"/>
    <property type="project" value="TreeGrafter"/>
</dbReference>
<dbReference type="GO" id="GO:0005507">
    <property type="term" value="F:copper ion binding"/>
    <property type="evidence" value="ECO:0007669"/>
    <property type="project" value="InterPro"/>
</dbReference>
<dbReference type="CDD" id="cd13884">
    <property type="entry name" value="CuRO_2_tcLCC_insect_like"/>
    <property type="match status" value="1"/>
</dbReference>
<dbReference type="Pfam" id="PF07731">
    <property type="entry name" value="Cu-oxidase_2"/>
    <property type="match status" value="1"/>
</dbReference>
<dbReference type="InterPro" id="IPR045087">
    <property type="entry name" value="Cu-oxidase_fam"/>
</dbReference>
<evidence type="ECO:0000313" key="7">
    <source>
        <dbReference type="EMBL" id="JAG80358.1"/>
    </source>
</evidence>
<gene>
    <name evidence="7" type="primary">ASO_5</name>
    <name evidence="8" type="synonym">ASO_1</name>
    <name evidence="9" type="synonym">ASO_2</name>
    <name evidence="9" type="ORF">g.59837</name>
    <name evidence="8" type="ORF">g.59846</name>
    <name evidence="7" type="ORF">g.59851</name>
</gene>
<accession>A0A0C9RSW8</accession>
<keyword evidence="2" id="KW-0479">Metal-binding</keyword>
<dbReference type="EMBL" id="GBYB01012017">
    <property type="protein sequence ID" value="JAG81784.1"/>
    <property type="molecule type" value="Transcribed_RNA"/>
</dbReference>
<keyword evidence="3" id="KW-0560">Oxidoreductase</keyword>
<evidence type="ECO:0000259" key="4">
    <source>
        <dbReference type="Pfam" id="PF00394"/>
    </source>
</evidence>
<dbReference type="GO" id="GO:0006826">
    <property type="term" value="P:iron ion transport"/>
    <property type="evidence" value="ECO:0007669"/>
    <property type="project" value="TreeGrafter"/>
</dbReference>
<evidence type="ECO:0000256" key="3">
    <source>
        <dbReference type="ARBA" id="ARBA00023002"/>
    </source>
</evidence>
<dbReference type="PROSITE" id="PS00079">
    <property type="entry name" value="MULTICOPPER_OXIDASE1"/>
    <property type="match status" value="1"/>
</dbReference>
<evidence type="ECO:0000313" key="8">
    <source>
        <dbReference type="EMBL" id="JAG81783.1"/>
    </source>
</evidence>
<dbReference type="InterPro" id="IPR011707">
    <property type="entry name" value="Cu-oxidase-like_N"/>
</dbReference>
<dbReference type="InterPro" id="IPR008972">
    <property type="entry name" value="Cupredoxin"/>
</dbReference>
<dbReference type="Pfam" id="PF00394">
    <property type="entry name" value="Cu-oxidase"/>
    <property type="match status" value="1"/>
</dbReference>
<comment type="similarity">
    <text evidence="1">Belongs to the multicopper oxidase family.</text>
</comment>
<dbReference type="FunFam" id="2.60.40.420:FF:000045">
    <property type="entry name" value="Laccase 2"/>
    <property type="match status" value="1"/>
</dbReference>
<dbReference type="CDD" id="cd13858">
    <property type="entry name" value="CuRO_1_tcLCC2_insect_like"/>
    <property type="match status" value="1"/>
</dbReference>
<dbReference type="InterPro" id="IPR002355">
    <property type="entry name" value="Cu_oxidase_Cu_BS"/>
</dbReference>
<name>A0A0C9RSW8_9HYME</name>
<feature type="domain" description="Plastocyanin-like" evidence="4">
    <location>
        <begin position="310"/>
        <end position="459"/>
    </location>
</feature>
<dbReference type="Gene3D" id="2.60.40.420">
    <property type="entry name" value="Cupredoxins - blue copper proteins"/>
    <property type="match status" value="3"/>
</dbReference>
<sequence>MSLHNLLLPVVFLNLLWQNLNKTGLWLNLMNRSSLHLIKERASWKIYFVPLLDFITMKISLNYFILWGLSLLNTVYSNQTIRYYSRGSSQWRVINITEARRPQPISAMAMSDGAQEPLTYGAYYGGIGRLSTPEECARPCILGARPLNCYYHFTVEIYRTLGGACRICRPSANISLSSNCQCIEADGVDKAGLMVINRMYPGPSIQLCVGDLAIIDLHNKAIGTGITIHWHGLYQNDFQYYDGVPFVTQCPISHGSTFRYQFRAQNLGTHFYHAHTGIHKSDGLQGALIVRPPKELDPNQDHYDEDNIDNIIFINDWFHESALDHWPGTSTRNIGQVPKNLLINGKGQWLDPATGTYTTSPLAVINVNGNRRIRFRMINSLSWTCPLRFSIQNHNLTIIGTDGDDVDPQTVTTITSFSAERYDFVVNTDQQPGTYWIQARLVGPCTSRNISQVALFHYLGRQVMTPQLTRPVGNPGLPLGVVFNEENEVCAGTNTDVVCMKDLQTTSAVDRRILAARPDVSIFLPYNFYVYSDEELFQPRSYPHFQVPTGGNGSVAMISGISNTFSGSPFLSQIRDIPRRKICNGSTKPGGCRPGKPCFCSHVVDIPLGAVVDIIMADTASTGISHPFHIHGYGCHMMGQGLLRDVPLTEQNKFQALQLHQRFYNTFHERPVVKDTLPTPAGGYSICRFIANNPGYWLYHCHFMSHLLVGMELTFHVGRPSDLPPVPRGFPRCGDFTPRVS</sequence>
<evidence type="ECO:0000256" key="2">
    <source>
        <dbReference type="ARBA" id="ARBA00022723"/>
    </source>
</evidence>
<dbReference type="Pfam" id="PF07732">
    <property type="entry name" value="Cu-oxidase_3"/>
    <property type="match status" value="1"/>
</dbReference>
<protein>
    <submittedName>
        <fullName evidence="8">ASO_1 protein</fullName>
    </submittedName>
    <submittedName>
        <fullName evidence="9">ASO_2 protein</fullName>
    </submittedName>
    <submittedName>
        <fullName evidence="7">ASO_5 protein</fullName>
    </submittedName>
</protein>
<dbReference type="CDD" id="cd13905">
    <property type="entry name" value="CuRO_3_tcLLC2_insect_like"/>
    <property type="match status" value="1"/>
</dbReference>